<dbReference type="Pfam" id="PF17900">
    <property type="entry name" value="Peptidase_M1_N"/>
    <property type="match status" value="1"/>
</dbReference>
<dbReference type="InterPro" id="IPR050344">
    <property type="entry name" value="Peptidase_M1_aminopeptidases"/>
</dbReference>
<dbReference type="EC" id="3.4.11.2" evidence="4"/>
<proteinExistence type="inferred from homology"/>
<reference evidence="17" key="1">
    <citation type="submission" date="2023-06" db="EMBL/GenBank/DDBJ databases">
        <title>Draft genome sequence of Nocardioides sp. SOB77.</title>
        <authorList>
            <person name="Zhang G."/>
        </authorList>
    </citation>
    <scope>NUCLEOTIDE SEQUENCE</scope>
    <source>
        <strain evidence="17">SOB77</strain>
    </source>
</reference>
<accession>A0ABT8FF75</accession>
<keyword evidence="7" id="KW-0479">Metal-binding</keyword>
<dbReference type="InterPro" id="IPR014782">
    <property type="entry name" value="Peptidase_M1_dom"/>
</dbReference>
<comment type="caution">
    <text evidence="17">The sequence shown here is derived from an EMBL/GenBank/DDBJ whole genome shotgun (WGS) entry which is preliminary data.</text>
</comment>
<gene>
    <name evidence="17" type="ORF">QWY28_10295</name>
</gene>
<keyword evidence="9" id="KW-0862">Zinc</keyword>
<evidence type="ECO:0000256" key="4">
    <source>
        <dbReference type="ARBA" id="ARBA00012564"/>
    </source>
</evidence>
<keyword evidence="18" id="KW-1185">Reference proteome</keyword>
<dbReference type="EMBL" id="JAUHJQ010000003">
    <property type="protein sequence ID" value="MDN4173333.1"/>
    <property type="molecule type" value="Genomic_DNA"/>
</dbReference>
<evidence type="ECO:0000313" key="17">
    <source>
        <dbReference type="EMBL" id="MDN4173333.1"/>
    </source>
</evidence>
<comment type="catalytic activity">
    <reaction evidence="1">
        <text>Release of an N-terminal amino acid, Xaa-|-Yaa- from a peptide, amide or arylamide. Xaa is preferably Ala, but may be most amino acids including Pro (slow action). When a terminal hydrophobic residue is followed by a prolyl residue, the two may be released as an intact Xaa-Pro dipeptide.</text>
        <dbReference type="EC" id="3.4.11.2"/>
    </reaction>
</comment>
<evidence type="ECO:0000256" key="6">
    <source>
        <dbReference type="ARBA" id="ARBA00022670"/>
    </source>
</evidence>
<feature type="domain" description="Aminopeptidase N-like N-terminal" evidence="16">
    <location>
        <begin position="92"/>
        <end position="267"/>
    </location>
</feature>
<dbReference type="Pfam" id="PF01433">
    <property type="entry name" value="Peptidase_M1"/>
    <property type="match status" value="1"/>
</dbReference>
<evidence type="ECO:0000256" key="11">
    <source>
        <dbReference type="ARBA" id="ARBA00029811"/>
    </source>
</evidence>
<dbReference type="InterPro" id="IPR042097">
    <property type="entry name" value="Aminopeptidase_N-like_N_sf"/>
</dbReference>
<evidence type="ECO:0000259" key="16">
    <source>
        <dbReference type="Pfam" id="PF17900"/>
    </source>
</evidence>
<feature type="chain" id="PRO_5045684180" description="Aminopeptidase N" evidence="14">
    <location>
        <begin position="31"/>
        <end position="508"/>
    </location>
</feature>
<dbReference type="Proteomes" id="UP001168620">
    <property type="component" value="Unassembled WGS sequence"/>
</dbReference>
<evidence type="ECO:0000256" key="7">
    <source>
        <dbReference type="ARBA" id="ARBA00022723"/>
    </source>
</evidence>
<keyword evidence="8 17" id="KW-0378">Hydrolase</keyword>
<dbReference type="GO" id="GO:0004177">
    <property type="term" value="F:aminopeptidase activity"/>
    <property type="evidence" value="ECO:0007669"/>
    <property type="project" value="UniProtKB-KW"/>
</dbReference>
<evidence type="ECO:0000313" key="18">
    <source>
        <dbReference type="Proteomes" id="UP001168620"/>
    </source>
</evidence>
<sequence>MTRFSAHRARLVPTLLCPLLLLPAACTDDADPAPAPPPGPAVGTAGSTTAREPVDHAAPTEPPEEDALELAVNEPREDSVYPAVGDPGVDALHYDLSLDWDPATRVLDGREQVLLRATEDDDTLQLDLSPALTVRSVSVDGDKVDFRHAGKDLYLRQEVVADERYEVVVSYTGTPRPAAAPTTRSDFSTTGWTTTDDGWTWTMQEPYGAYTWYAVNDHPSDKALYDVTVSVPSPWTGVSNGELVSREERDGRTVTRWHLAEPAAAYLMTLATGDYVSVEATSDSGVPVTWWVPRDQERLGSGARTMAHELAWLEERLGPYPYDTAGAVLVESVSGMETQTMITLGISDYTLSPAVIVHELAHHWYGDQVTPADWRDVWMNEGMAMYLQILWQVERDGADLEAALDGYAVREAEERAAAGPPGDYDPATFGESNIYYGPALMWHELRERMAARPGGEDAFWALVRDWPAAQDNGTADREEYLAWIEEETGLELSAFFDGWLTGATTPPR</sequence>
<keyword evidence="6" id="KW-0645">Protease</keyword>
<dbReference type="RefSeq" id="WP_300952439.1">
    <property type="nucleotide sequence ID" value="NZ_JAUHJQ010000003.1"/>
</dbReference>
<dbReference type="SUPFAM" id="SSF55486">
    <property type="entry name" value="Metalloproteases ('zincins'), catalytic domain"/>
    <property type="match status" value="1"/>
</dbReference>
<dbReference type="SUPFAM" id="SSF63737">
    <property type="entry name" value="Leukotriene A4 hydrolase N-terminal domain"/>
    <property type="match status" value="1"/>
</dbReference>
<dbReference type="CDD" id="cd09603">
    <property type="entry name" value="M1_APN_like"/>
    <property type="match status" value="1"/>
</dbReference>
<evidence type="ECO:0000256" key="5">
    <source>
        <dbReference type="ARBA" id="ARBA00015611"/>
    </source>
</evidence>
<evidence type="ECO:0000256" key="8">
    <source>
        <dbReference type="ARBA" id="ARBA00022801"/>
    </source>
</evidence>
<dbReference type="InterPro" id="IPR045357">
    <property type="entry name" value="Aminopeptidase_N-like_N"/>
</dbReference>
<comment type="cofactor">
    <cofactor evidence="2">
        <name>Zn(2+)</name>
        <dbReference type="ChEBI" id="CHEBI:29105"/>
    </cofactor>
</comment>
<evidence type="ECO:0000256" key="9">
    <source>
        <dbReference type="ARBA" id="ARBA00022833"/>
    </source>
</evidence>
<evidence type="ECO:0000259" key="15">
    <source>
        <dbReference type="Pfam" id="PF01433"/>
    </source>
</evidence>
<comment type="similarity">
    <text evidence="3">Belongs to the peptidase M1 family.</text>
</comment>
<evidence type="ECO:0000256" key="2">
    <source>
        <dbReference type="ARBA" id="ARBA00001947"/>
    </source>
</evidence>
<dbReference type="InterPro" id="IPR027268">
    <property type="entry name" value="Peptidase_M4/M1_CTD_sf"/>
</dbReference>
<evidence type="ECO:0000256" key="14">
    <source>
        <dbReference type="SAM" id="SignalP"/>
    </source>
</evidence>
<dbReference type="PANTHER" id="PTHR11533">
    <property type="entry name" value="PROTEASE M1 ZINC METALLOPROTEASE"/>
    <property type="match status" value="1"/>
</dbReference>
<protein>
    <recommendedName>
        <fullName evidence="5">Aminopeptidase N</fullName>
        <ecNumber evidence="4">3.4.11.2</ecNumber>
    </recommendedName>
    <alternativeName>
        <fullName evidence="11">Alanine aminopeptidase</fullName>
    </alternativeName>
    <alternativeName>
        <fullName evidence="12">Lysyl aminopeptidase</fullName>
    </alternativeName>
</protein>
<evidence type="ECO:0000256" key="3">
    <source>
        <dbReference type="ARBA" id="ARBA00010136"/>
    </source>
</evidence>
<feature type="signal peptide" evidence="14">
    <location>
        <begin position="1"/>
        <end position="30"/>
    </location>
</feature>
<name>A0ABT8FF75_9ACTN</name>
<organism evidence="17 18">
    <name type="scientific">Nocardioides oceani</name>
    <dbReference type="NCBI Taxonomy" id="3058369"/>
    <lineage>
        <taxon>Bacteria</taxon>
        <taxon>Bacillati</taxon>
        <taxon>Actinomycetota</taxon>
        <taxon>Actinomycetes</taxon>
        <taxon>Propionibacteriales</taxon>
        <taxon>Nocardioidaceae</taxon>
        <taxon>Nocardioides</taxon>
    </lineage>
</organism>
<evidence type="ECO:0000256" key="12">
    <source>
        <dbReference type="ARBA" id="ARBA00031533"/>
    </source>
</evidence>
<keyword evidence="14" id="KW-0732">Signal</keyword>
<evidence type="ECO:0000256" key="10">
    <source>
        <dbReference type="ARBA" id="ARBA00023049"/>
    </source>
</evidence>
<keyword evidence="10" id="KW-0482">Metalloprotease</keyword>
<dbReference type="InterPro" id="IPR001930">
    <property type="entry name" value="Peptidase_M1"/>
</dbReference>
<dbReference type="PRINTS" id="PR00756">
    <property type="entry name" value="ALADIPTASE"/>
</dbReference>
<keyword evidence="17" id="KW-0031">Aminopeptidase</keyword>
<feature type="region of interest" description="Disordered" evidence="13">
    <location>
        <begin position="31"/>
        <end position="66"/>
    </location>
</feature>
<dbReference type="Gene3D" id="2.60.40.1730">
    <property type="entry name" value="tricorn interacting facor f3 domain"/>
    <property type="match status" value="1"/>
</dbReference>
<dbReference type="Gene3D" id="1.10.390.10">
    <property type="entry name" value="Neutral Protease Domain 2"/>
    <property type="match status" value="1"/>
</dbReference>
<evidence type="ECO:0000256" key="13">
    <source>
        <dbReference type="SAM" id="MobiDB-lite"/>
    </source>
</evidence>
<feature type="domain" description="Peptidase M1 membrane alanine aminopeptidase" evidence="15">
    <location>
        <begin position="347"/>
        <end position="395"/>
    </location>
</feature>
<evidence type="ECO:0000256" key="1">
    <source>
        <dbReference type="ARBA" id="ARBA00000098"/>
    </source>
</evidence>